<evidence type="ECO:0000256" key="1">
    <source>
        <dbReference type="ARBA" id="ARBA00004123"/>
    </source>
</evidence>
<dbReference type="PANTHER" id="PTHR12549">
    <property type="entry name" value="JMJC DOMAIN-CONTAINING HISTONE DEMETHYLATION PROTEIN"/>
    <property type="match status" value="1"/>
</dbReference>
<dbReference type="AlphaFoldDB" id="A0A409WY36"/>
<evidence type="ECO:0000256" key="2">
    <source>
        <dbReference type="ARBA" id="ARBA00022723"/>
    </source>
</evidence>
<dbReference type="SMART" id="SM00558">
    <property type="entry name" value="JmjC"/>
    <property type="match status" value="1"/>
</dbReference>
<dbReference type="STRING" id="231916.A0A409WY36"/>
<sequence length="623" mass="69802">MLEKGKESKSMVILSPDRELHIIDAITMDCSSEKKLVLSDVQPSIPVFVGVAKDGSLLGLASEKILQVYDVSSNELTSWRTVIPCIAYRPQDAVKHNMWTLSFWCLSKQPSDMLQDESLHKLLDKPCSGCHDEWHDHEMDTPLPEQQDALIQVQSGPCYSQQDVAPCTSCFNNKLTGSKEECRFNGFRQTGLSAMGVGNSSNLFYSQKNEDMPIFSYQEWVPTRTNQHVAVIKDVAQTFLLPMLEAELLHLCKPGSKTRKFNIEYNLISPQPQIHFQNWFFPVSFFTEQEVSSSIQAIRTQEIHPNAYLTLKNPPSRPSHQPSIRTVPIQSLSDEQFAKLWTKKVPFVVSGVCTHQTPAETMGLDASNPHPCQVQQFHESGPITMASTLEDYFNSWNEDTDCPRQVRDYPPNGNLSDVHPMAASKFYELVEKIAPSFLSPRGPLNMASYWPSGSNVPDLGPKVYIAECDFVSRGTTHLHMDKSGAVNIMLHSSSKMEGGACWNIWPQSSVASLSQAICPSSSKEECNMGLPILSEQFYVSEDMVGSHMLEKAWSFTQQPGDAVKNISNCIKIATDFISPSDIEGLKLLGNMFRAINIHDKKPVHVDLVNLEMTLWFAWKSISS</sequence>
<dbReference type="Gene3D" id="2.60.120.650">
    <property type="entry name" value="Cupin"/>
    <property type="match status" value="1"/>
</dbReference>
<comment type="subcellular location">
    <subcellularLocation>
        <location evidence="1">Nucleus</location>
    </subcellularLocation>
</comment>
<dbReference type="GO" id="GO:0046872">
    <property type="term" value="F:metal ion binding"/>
    <property type="evidence" value="ECO:0007669"/>
    <property type="project" value="UniProtKB-KW"/>
</dbReference>
<keyword evidence="2" id="KW-0479">Metal-binding</keyword>
<dbReference type="Proteomes" id="UP000284706">
    <property type="component" value="Unassembled WGS sequence"/>
</dbReference>
<dbReference type="GO" id="GO:0000785">
    <property type="term" value="C:chromatin"/>
    <property type="evidence" value="ECO:0007669"/>
    <property type="project" value="TreeGrafter"/>
</dbReference>
<evidence type="ECO:0000313" key="6">
    <source>
        <dbReference type="Proteomes" id="UP000284706"/>
    </source>
</evidence>
<dbReference type="OrthoDB" id="1667110at2759"/>
<dbReference type="GO" id="GO:0003712">
    <property type="term" value="F:transcription coregulator activity"/>
    <property type="evidence" value="ECO:0007669"/>
    <property type="project" value="TreeGrafter"/>
</dbReference>
<gene>
    <name evidence="5" type="ORF">CVT26_004392</name>
</gene>
<evidence type="ECO:0000256" key="3">
    <source>
        <dbReference type="ARBA" id="ARBA00023242"/>
    </source>
</evidence>
<dbReference type="GO" id="GO:0000118">
    <property type="term" value="C:histone deacetylase complex"/>
    <property type="evidence" value="ECO:0007669"/>
    <property type="project" value="TreeGrafter"/>
</dbReference>
<feature type="domain" description="JmjC" evidence="4">
    <location>
        <begin position="422"/>
        <end position="593"/>
    </location>
</feature>
<proteinExistence type="predicted"/>
<keyword evidence="3" id="KW-0539">Nucleus</keyword>
<dbReference type="InterPro" id="IPR003347">
    <property type="entry name" value="JmjC_dom"/>
</dbReference>
<comment type="caution">
    <text evidence="5">The sequence shown here is derived from an EMBL/GenBank/DDBJ whole genome shotgun (WGS) entry which is preliminary data.</text>
</comment>
<evidence type="ECO:0000313" key="5">
    <source>
        <dbReference type="EMBL" id="PPQ83409.1"/>
    </source>
</evidence>
<dbReference type="SUPFAM" id="SSF51197">
    <property type="entry name" value="Clavaminate synthase-like"/>
    <property type="match status" value="1"/>
</dbReference>
<accession>A0A409WY36</accession>
<keyword evidence="6" id="KW-1185">Reference proteome</keyword>
<dbReference type="GO" id="GO:0032454">
    <property type="term" value="F:histone H3K9 demethylase activity"/>
    <property type="evidence" value="ECO:0007669"/>
    <property type="project" value="InterPro"/>
</dbReference>
<dbReference type="InParanoid" id="A0A409WY36"/>
<dbReference type="InterPro" id="IPR045109">
    <property type="entry name" value="LSDs-like"/>
</dbReference>
<dbReference type="GO" id="GO:0031490">
    <property type="term" value="F:chromatin DNA binding"/>
    <property type="evidence" value="ECO:0007669"/>
    <property type="project" value="TreeGrafter"/>
</dbReference>
<dbReference type="GO" id="GO:0006357">
    <property type="term" value="P:regulation of transcription by RNA polymerase II"/>
    <property type="evidence" value="ECO:0007669"/>
    <property type="project" value="TreeGrafter"/>
</dbReference>
<protein>
    <recommendedName>
        <fullName evidence="4">JmjC domain-containing protein</fullName>
    </recommendedName>
</protein>
<name>A0A409WY36_9AGAR</name>
<evidence type="ECO:0000259" key="4">
    <source>
        <dbReference type="SMART" id="SM00558"/>
    </source>
</evidence>
<reference evidence="5 6" key="1">
    <citation type="journal article" date="2018" name="Evol. Lett.">
        <title>Horizontal gene cluster transfer increased hallucinogenic mushroom diversity.</title>
        <authorList>
            <person name="Reynolds H.T."/>
            <person name="Vijayakumar V."/>
            <person name="Gluck-Thaler E."/>
            <person name="Korotkin H.B."/>
            <person name="Matheny P.B."/>
            <person name="Slot J.C."/>
        </authorList>
    </citation>
    <scope>NUCLEOTIDE SEQUENCE [LARGE SCALE GENOMIC DNA]</scope>
    <source>
        <strain evidence="5 6">SRW20</strain>
    </source>
</reference>
<dbReference type="EMBL" id="NHYE01004620">
    <property type="protein sequence ID" value="PPQ83409.1"/>
    <property type="molecule type" value="Genomic_DNA"/>
</dbReference>
<organism evidence="5 6">
    <name type="scientific">Gymnopilus dilepis</name>
    <dbReference type="NCBI Taxonomy" id="231916"/>
    <lineage>
        <taxon>Eukaryota</taxon>
        <taxon>Fungi</taxon>
        <taxon>Dikarya</taxon>
        <taxon>Basidiomycota</taxon>
        <taxon>Agaricomycotina</taxon>
        <taxon>Agaricomycetes</taxon>
        <taxon>Agaricomycetidae</taxon>
        <taxon>Agaricales</taxon>
        <taxon>Agaricineae</taxon>
        <taxon>Hymenogastraceae</taxon>
        <taxon>Gymnopilus</taxon>
    </lineage>
</organism>
<dbReference type="PANTHER" id="PTHR12549:SF38">
    <property type="entry name" value="JMJC DOMAIN-CONTAINING HISTONE DEMETHYLASE 2, ISOFORM A"/>
    <property type="match status" value="1"/>
</dbReference>